<keyword evidence="1" id="KW-0472">Membrane</keyword>
<feature type="transmembrane region" description="Helical" evidence="1">
    <location>
        <begin position="67"/>
        <end position="84"/>
    </location>
</feature>
<feature type="transmembrane region" description="Helical" evidence="1">
    <location>
        <begin position="34"/>
        <end position="55"/>
    </location>
</feature>
<dbReference type="Proteomes" id="UP000626148">
    <property type="component" value="Unassembled WGS sequence"/>
</dbReference>
<reference evidence="2" key="2">
    <citation type="submission" date="2020-09" db="EMBL/GenBank/DDBJ databases">
        <authorList>
            <person name="Sun Q."/>
            <person name="Kim S."/>
        </authorList>
    </citation>
    <scope>NUCLEOTIDE SEQUENCE</scope>
    <source>
        <strain evidence="2">KCTC 22169</strain>
    </source>
</reference>
<gene>
    <name evidence="2" type="ORF">GCM10007392_01150</name>
</gene>
<dbReference type="RefSeq" id="WP_189606550.1">
    <property type="nucleotide sequence ID" value="NZ_BMXR01000001.1"/>
</dbReference>
<reference evidence="2" key="1">
    <citation type="journal article" date="2014" name="Int. J. Syst. Evol. Microbiol.">
        <title>Complete genome sequence of Corynebacterium casei LMG S-19264T (=DSM 44701T), isolated from a smear-ripened cheese.</title>
        <authorList>
            <consortium name="US DOE Joint Genome Institute (JGI-PGF)"/>
            <person name="Walter F."/>
            <person name="Albersmeier A."/>
            <person name="Kalinowski J."/>
            <person name="Ruckert C."/>
        </authorList>
    </citation>
    <scope>NUCLEOTIDE SEQUENCE</scope>
    <source>
        <strain evidence="2">KCTC 22169</strain>
    </source>
</reference>
<dbReference type="EMBL" id="BMXR01000001">
    <property type="protein sequence ID" value="GGX38711.1"/>
    <property type="molecule type" value="Genomic_DNA"/>
</dbReference>
<evidence type="ECO:0000313" key="2">
    <source>
        <dbReference type="EMBL" id="GGX38711.1"/>
    </source>
</evidence>
<name>A0A918JYS8_9GAMM</name>
<evidence type="ECO:0000313" key="3">
    <source>
        <dbReference type="Proteomes" id="UP000626148"/>
    </source>
</evidence>
<dbReference type="AlphaFoldDB" id="A0A918JYS8"/>
<keyword evidence="1" id="KW-1133">Transmembrane helix</keyword>
<comment type="caution">
    <text evidence="2">The sequence shown here is derived from an EMBL/GenBank/DDBJ whole genome shotgun (WGS) entry which is preliminary data.</text>
</comment>
<sequence length="85" mass="10088">MHSKAALAIWVLAFAASLFPLGWSLILYNQVIPQFLMVNTISLWMVLSHSLVYRHLKRWRLQFLPEVFRLILFVILGYLLVNWFL</sequence>
<protein>
    <submittedName>
        <fullName evidence="2">Uncharacterized protein</fullName>
    </submittedName>
</protein>
<evidence type="ECO:0000256" key="1">
    <source>
        <dbReference type="SAM" id="Phobius"/>
    </source>
</evidence>
<keyword evidence="1" id="KW-0812">Transmembrane</keyword>
<keyword evidence="3" id="KW-1185">Reference proteome</keyword>
<organism evidence="2 3">
    <name type="scientific">Saccharospirillum salsuginis</name>
    <dbReference type="NCBI Taxonomy" id="418750"/>
    <lineage>
        <taxon>Bacteria</taxon>
        <taxon>Pseudomonadati</taxon>
        <taxon>Pseudomonadota</taxon>
        <taxon>Gammaproteobacteria</taxon>
        <taxon>Oceanospirillales</taxon>
        <taxon>Saccharospirillaceae</taxon>
        <taxon>Saccharospirillum</taxon>
    </lineage>
</organism>
<accession>A0A918JYS8</accession>
<proteinExistence type="predicted"/>